<evidence type="ECO:0000313" key="1">
    <source>
        <dbReference type="EMBL" id="GEN73203.1"/>
    </source>
</evidence>
<dbReference type="EMBL" id="BJYI01000012">
    <property type="protein sequence ID" value="GEN73203.1"/>
    <property type="molecule type" value="Genomic_DNA"/>
</dbReference>
<accession>A0A511YDF5</accession>
<comment type="caution">
    <text evidence="1">The sequence shown here is derived from an EMBL/GenBank/DDBJ whole genome shotgun (WGS) entry which is preliminary data.</text>
</comment>
<proteinExistence type="predicted"/>
<reference evidence="1 2" key="1">
    <citation type="submission" date="2019-07" db="EMBL/GenBank/DDBJ databases">
        <title>Whole genome shotgun sequence of Chryseobacterium lathyri NBRC 105250.</title>
        <authorList>
            <person name="Hosoyama A."/>
            <person name="Uohara A."/>
            <person name="Ohji S."/>
            <person name="Ichikawa N."/>
        </authorList>
    </citation>
    <scope>NUCLEOTIDE SEQUENCE [LARGE SCALE GENOMIC DNA]</scope>
    <source>
        <strain evidence="1 2">NBRC 105250</strain>
    </source>
</reference>
<evidence type="ECO:0000313" key="2">
    <source>
        <dbReference type="Proteomes" id="UP000321150"/>
    </source>
</evidence>
<dbReference type="Proteomes" id="UP000321150">
    <property type="component" value="Unassembled WGS sequence"/>
</dbReference>
<name>A0A511YDF5_9FLAO</name>
<protein>
    <submittedName>
        <fullName evidence="1">Uncharacterized protein</fullName>
    </submittedName>
</protein>
<organism evidence="1 2">
    <name type="scientific">Chryseobacterium lathyri</name>
    <dbReference type="NCBI Taxonomy" id="395933"/>
    <lineage>
        <taxon>Bacteria</taxon>
        <taxon>Pseudomonadati</taxon>
        <taxon>Bacteroidota</taxon>
        <taxon>Flavobacteriia</taxon>
        <taxon>Flavobacteriales</taxon>
        <taxon>Weeksellaceae</taxon>
        <taxon>Chryseobacterium group</taxon>
        <taxon>Chryseobacterium</taxon>
    </lineage>
</organism>
<sequence length="188" mass="22422">MQKKTKMTRKIKIVFLFILLLSFTNNIVKGQILEFYNPILVTYKSGILNNEKINLGIFDYFKQDTSKMKYEYLKYDSDKESLYKYDNASKIFQRIICLKAESFKSQEKIKLGIFDEFNLVKKDSKSFIASSPYGKYPSHHKIINSIEILQKTKKTLILKINYQDQFEWKYFGILVLTDYKYENVEDDE</sequence>
<dbReference type="AlphaFoldDB" id="A0A511YDF5"/>
<gene>
    <name evidence="1" type="ORF">CLA01_32750</name>
</gene>